<dbReference type="PANTHER" id="PTHR46445:SF3">
    <property type="entry name" value="RNA POLYMERASE II DEGRADATION FACTOR-LIKE PROTEIN (DUF1296)-RELATED"/>
    <property type="match status" value="1"/>
</dbReference>
<dbReference type="InParanoid" id="A0A2G5CFQ0"/>
<feature type="region of interest" description="Disordered" evidence="1">
    <location>
        <begin position="67"/>
        <end position="142"/>
    </location>
</feature>
<evidence type="ECO:0000259" key="2">
    <source>
        <dbReference type="Pfam" id="PF06972"/>
    </source>
</evidence>
<dbReference type="AlphaFoldDB" id="A0A2G5CFQ0"/>
<evidence type="ECO:0000313" key="3">
    <source>
        <dbReference type="EMBL" id="PIA30080.1"/>
    </source>
</evidence>
<feature type="compositionally biased region" description="Basic and acidic residues" evidence="1">
    <location>
        <begin position="67"/>
        <end position="79"/>
    </location>
</feature>
<evidence type="ECO:0000256" key="1">
    <source>
        <dbReference type="SAM" id="MobiDB-lite"/>
    </source>
</evidence>
<feature type="domain" description="GBF-interacting protein 1 N-terminal" evidence="2">
    <location>
        <begin position="14"/>
        <end position="73"/>
    </location>
</feature>
<name>A0A2G5CFQ0_AQUCA</name>
<evidence type="ECO:0000313" key="4">
    <source>
        <dbReference type="Proteomes" id="UP000230069"/>
    </source>
</evidence>
<organism evidence="3 4">
    <name type="scientific">Aquilegia coerulea</name>
    <name type="common">Rocky mountain columbine</name>
    <dbReference type="NCBI Taxonomy" id="218851"/>
    <lineage>
        <taxon>Eukaryota</taxon>
        <taxon>Viridiplantae</taxon>
        <taxon>Streptophyta</taxon>
        <taxon>Embryophyta</taxon>
        <taxon>Tracheophyta</taxon>
        <taxon>Spermatophyta</taxon>
        <taxon>Magnoliopsida</taxon>
        <taxon>Ranunculales</taxon>
        <taxon>Ranunculaceae</taxon>
        <taxon>Thalictroideae</taxon>
        <taxon>Aquilegia</taxon>
    </lineage>
</organism>
<feature type="compositionally biased region" description="Polar residues" evidence="1">
    <location>
        <begin position="80"/>
        <end position="106"/>
    </location>
</feature>
<reference evidence="3 4" key="1">
    <citation type="submission" date="2017-09" db="EMBL/GenBank/DDBJ databases">
        <title>WGS assembly of Aquilegia coerulea Goldsmith.</title>
        <authorList>
            <person name="Hodges S."/>
            <person name="Kramer E."/>
            <person name="Nordborg M."/>
            <person name="Tomkins J."/>
            <person name="Borevitz J."/>
            <person name="Derieg N."/>
            <person name="Yan J."/>
            <person name="Mihaltcheva S."/>
            <person name="Hayes R.D."/>
            <person name="Rokhsar D."/>
        </authorList>
    </citation>
    <scope>NUCLEOTIDE SEQUENCE [LARGE SCALE GENOMIC DNA]</scope>
    <source>
        <strain evidence="4">cv. Goldsmith</strain>
    </source>
</reference>
<sequence>MGSNNGGEEGDFYISKKTMEMIERVKEIVKNTSDDEIYDMLLECNMNPDDAVQKLLLQDDFLEVKSKRERKKENKEASEFHSQYLSTSSRTLGHGGSSQYYFTDSEASGGKSTYKEENRSNPLSGSLTSTSSKEVPRSLSNPVTQRQIWQRVDVNKCTQPLAGSQSACVGVSSPLTMADIVKIGKVNDNVSRIPIGSTGMSCSPHDAVASNACKNVENPPLRAFLQDDLILELGCSEDPVLENSEKICEAGIASSKHVHNHRWQSPAASGSSILEPSITSEVSTDPSSLSNLHTRIANLHLGSQSDDVQAPPISFGSYRPFASKPSITDFKEIPLSGSASSDGQLITRDSVDYGNNHLESTFNRSLVSSTTENGAVERSSSLYSQLDAAPGHHYTYCPDSTLERGTLLNAAQAYSQQTYSNLLPTNLWASARIQPSSDPEYMSTKKLQSLATLSSIHSLPTISIPERVNRGVFPMSELNLQPSSGNYADADSLSSRTNAYSDSQQRVNPGVFSISELNQQANLSSGNFADAVGYSYSHGTNAYIPSASQQRAMANNYTYQSPAAIGDTGRMHTLSQLRNSVPVSSLPHSAAIGSGYGGFGSSADISEILKLNPNAMPTHTAIDDFYSLTSQHNNNGSSFGPVSQNGGSVRRVSEPGLRTMPSLSAQQYQNSQGPNTQLRWELQQVQEYLQKYGEGYPNLRHSQIGTRNLQEQILMDKTSDNSLQQYRNFQGLNPQLRWDSQQVEEHSQQYGAQGYPTLHHSQIGSRNLQEQILMDRNLQEQILMDRISDNSGQQYQNLQGLNPQLRWDSQQFKELSQPYGAQGYPNLHHSQIGAQNREEQILMDRTSDSSLQYSIPQHSSTGASHDYQNPIAGDSLLGSSAWYPNLQHAQMGSFQKKNP</sequence>
<dbReference type="InterPro" id="IPR009060">
    <property type="entry name" value="UBA-like_sf"/>
</dbReference>
<feature type="compositionally biased region" description="Polar residues" evidence="1">
    <location>
        <begin position="852"/>
        <end position="867"/>
    </location>
</feature>
<feature type="region of interest" description="Disordered" evidence="1">
    <location>
        <begin position="852"/>
        <end position="871"/>
    </location>
</feature>
<feature type="compositionally biased region" description="Polar residues" evidence="1">
    <location>
        <begin position="120"/>
        <end position="142"/>
    </location>
</feature>
<gene>
    <name evidence="3" type="ORF">AQUCO_05700057v1</name>
</gene>
<dbReference type="EMBL" id="KZ305074">
    <property type="protein sequence ID" value="PIA30080.1"/>
    <property type="molecule type" value="Genomic_DNA"/>
</dbReference>
<dbReference type="InterPro" id="IPR009719">
    <property type="entry name" value="GIP1_N"/>
</dbReference>
<keyword evidence="4" id="KW-1185">Reference proteome</keyword>
<dbReference type="PANTHER" id="PTHR46445">
    <property type="entry name" value="RNA POLYMERASE II DEGRADATION FACTOR-LIKE PROTEIN (DUF1296)"/>
    <property type="match status" value="1"/>
</dbReference>
<accession>A0A2G5CFQ0</accession>
<dbReference type="Pfam" id="PF06972">
    <property type="entry name" value="GIP1_N"/>
    <property type="match status" value="1"/>
</dbReference>
<dbReference type="Proteomes" id="UP000230069">
    <property type="component" value="Unassembled WGS sequence"/>
</dbReference>
<dbReference type="SUPFAM" id="SSF46934">
    <property type="entry name" value="UBA-like"/>
    <property type="match status" value="1"/>
</dbReference>
<dbReference type="STRING" id="218851.A0A2G5CFQ0"/>
<proteinExistence type="predicted"/>
<dbReference type="OrthoDB" id="753279at2759"/>
<protein>
    <recommendedName>
        <fullName evidence="2">GBF-interacting protein 1 N-terminal domain-containing protein</fullName>
    </recommendedName>
</protein>